<organism evidence="1 2">
    <name type="scientific">Linum trigynum</name>
    <dbReference type="NCBI Taxonomy" id="586398"/>
    <lineage>
        <taxon>Eukaryota</taxon>
        <taxon>Viridiplantae</taxon>
        <taxon>Streptophyta</taxon>
        <taxon>Embryophyta</taxon>
        <taxon>Tracheophyta</taxon>
        <taxon>Spermatophyta</taxon>
        <taxon>Magnoliopsida</taxon>
        <taxon>eudicotyledons</taxon>
        <taxon>Gunneridae</taxon>
        <taxon>Pentapetalae</taxon>
        <taxon>rosids</taxon>
        <taxon>fabids</taxon>
        <taxon>Malpighiales</taxon>
        <taxon>Linaceae</taxon>
        <taxon>Linum</taxon>
    </lineage>
</organism>
<evidence type="ECO:0000313" key="2">
    <source>
        <dbReference type="Proteomes" id="UP001497516"/>
    </source>
</evidence>
<protein>
    <submittedName>
        <fullName evidence="1">Uncharacterized protein</fullName>
    </submittedName>
</protein>
<proteinExistence type="predicted"/>
<name>A0AAV2F3J6_9ROSI</name>
<dbReference type="Proteomes" id="UP001497516">
    <property type="component" value="Chromosome 6"/>
</dbReference>
<accession>A0AAV2F3J6</accession>
<sequence>MEVVNRIEKIQRRFVWSGTTDNQRIPLVRWDLCKVSKHNSGLGIVDIKSFNKAMLAKWLWRFASENNSWWKELINTKYSDSQSIWQSDRCKSGFSGLVWANITREYETFWKHVHIDPEGGAWVSFWKDCWIPNVTLAKAFPRVAAAASSPDAWVADIVTRTGQLLATNSKE</sequence>
<reference evidence="1 2" key="1">
    <citation type="submission" date="2024-04" db="EMBL/GenBank/DDBJ databases">
        <authorList>
            <person name="Fracassetti M."/>
        </authorList>
    </citation>
    <scope>NUCLEOTIDE SEQUENCE [LARGE SCALE GENOMIC DNA]</scope>
</reference>
<evidence type="ECO:0000313" key="1">
    <source>
        <dbReference type="EMBL" id="CAL1392719.1"/>
    </source>
</evidence>
<dbReference type="AlphaFoldDB" id="A0AAV2F3J6"/>
<gene>
    <name evidence="1" type="ORF">LTRI10_LOCUS33342</name>
</gene>
<dbReference type="EMBL" id="OZ034819">
    <property type="protein sequence ID" value="CAL1392719.1"/>
    <property type="molecule type" value="Genomic_DNA"/>
</dbReference>
<keyword evidence="2" id="KW-1185">Reference proteome</keyword>